<gene>
    <name evidence="2" type="ORF">F1C79_16555</name>
</gene>
<dbReference type="Proteomes" id="UP000326659">
    <property type="component" value="Chromosome"/>
</dbReference>
<accession>A0A9X7N0Q9</accession>
<reference evidence="2 3" key="1">
    <citation type="submission" date="2019-09" db="EMBL/GenBank/DDBJ databases">
        <title>Prosopis cineraria nodule microbiome.</title>
        <authorList>
            <person name="Chaluvadi S.R."/>
            <person name="Ali R."/>
            <person name="Wang X."/>
        </authorList>
    </citation>
    <scope>NUCLEOTIDE SEQUENCE [LARGE SCALE GENOMIC DNA]</scope>
    <source>
        <strain evidence="2 3">BG1</strain>
    </source>
</reference>
<organism evidence="2 3">
    <name type="scientific">Pseudomonas denitrificans</name>
    <dbReference type="NCBI Taxonomy" id="43306"/>
    <lineage>
        <taxon>Bacteria</taxon>
        <taxon>Pseudomonadati</taxon>
        <taxon>Pseudomonadota</taxon>
        <taxon>Gammaproteobacteria</taxon>
        <taxon>Pseudomonadales</taxon>
        <taxon>Pseudomonadaceae</taxon>
        <taxon>Halopseudomonas</taxon>
    </lineage>
</organism>
<evidence type="ECO:0000313" key="3">
    <source>
        <dbReference type="Proteomes" id="UP000326659"/>
    </source>
</evidence>
<name>A0A9X7N0Q9_PSEDE</name>
<keyword evidence="1" id="KW-0812">Transmembrane</keyword>
<dbReference type="AlphaFoldDB" id="A0A9X7N0Q9"/>
<keyword evidence="1" id="KW-1133">Transmembrane helix</keyword>
<evidence type="ECO:0000256" key="1">
    <source>
        <dbReference type="SAM" id="Phobius"/>
    </source>
</evidence>
<feature type="transmembrane region" description="Helical" evidence="1">
    <location>
        <begin position="20"/>
        <end position="38"/>
    </location>
</feature>
<dbReference type="KEGG" id="pden:F1C79_16555"/>
<keyword evidence="3" id="KW-1185">Reference proteome</keyword>
<proteinExistence type="predicted"/>
<dbReference type="EMBL" id="CP043626">
    <property type="protein sequence ID" value="QEY73082.1"/>
    <property type="molecule type" value="Genomic_DNA"/>
</dbReference>
<protein>
    <submittedName>
        <fullName evidence="2">Uncharacterized protein</fullName>
    </submittedName>
</protein>
<sequence>MVYDINYIVVESSAGIDWTSWIAIGISLLALAATWWQAHLARVHNKLSVRPQLEGHSHWEDGVYGLEVRNVGLGPAIITAARVYYRNGLVEGEGPLVIEKAFSYIPLCRLLAHEFFYSPYVLPAGQSIEVCKLTYDPAIQDIEYFLGGLLHLEIDYESAYSEKCPMYQSRRAPSLEEPS</sequence>
<dbReference type="RefSeq" id="WP_151188033.1">
    <property type="nucleotide sequence ID" value="NZ_CP043626.1"/>
</dbReference>
<keyword evidence="1" id="KW-0472">Membrane</keyword>
<evidence type="ECO:0000313" key="2">
    <source>
        <dbReference type="EMBL" id="QEY73082.1"/>
    </source>
</evidence>
<dbReference type="OrthoDB" id="6869320at2"/>